<name>A0A450TY34_9GAMM</name>
<organism evidence="3">
    <name type="scientific">Candidatus Kentrum sp. FW</name>
    <dbReference type="NCBI Taxonomy" id="2126338"/>
    <lineage>
        <taxon>Bacteria</taxon>
        <taxon>Pseudomonadati</taxon>
        <taxon>Pseudomonadota</taxon>
        <taxon>Gammaproteobacteria</taxon>
        <taxon>Candidatus Kentrum</taxon>
    </lineage>
</organism>
<dbReference type="GO" id="GO:0004190">
    <property type="term" value="F:aspartic-type endopeptidase activity"/>
    <property type="evidence" value="ECO:0007669"/>
    <property type="project" value="InterPro"/>
</dbReference>
<dbReference type="Pfam" id="PF13975">
    <property type="entry name" value="gag-asp_proteas"/>
    <property type="match status" value="1"/>
</dbReference>
<dbReference type="InterPro" id="IPR001995">
    <property type="entry name" value="Peptidase_A2_cat"/>
</dbReference>
<evidence type="ECO:0000313" key="3">
    <source>
        <dbReference type="EMBL" id="VFJ74260.1"/>
    </source>
</evidence>
<keyword evidence="3" id="KW-0645">Protease</keyword>
<dbReference type="PROSITE" id="PS00141">
    <property type="entry name" value="ASP_PROTEASE"/>
    <property type="match status" value="1"/>
</dbReference>
<feature type="domain" description="Peptidase A2" evidence="2">
    <location>
        <begin position="20"/>
        <end position="102"/>
    </location>
</feature>
<evidence type="ECO:0000256" key="1">
    <source>
        <dbReference type="ARBA" id="ARBA00022801"/>
    </source>
</evidence>
<keyword evidence="1" id="KW-0378">Hydrolase</keyword>
<protein>
    <submittedName>
        <fullName evidence="3">Predicted aspartyl protease</fullName>
    </submittedName>
</protein>
<dbReference type="EMBL" id="CAADFE010000060">
    <property type="protein sequence ID" value="VFJ74260.1"/>
    <property type="molecule type" value="Genomic_DNA"/>
</dbReference>
<dbReference type="GO" id="GO:0006508">
    <property type="term" value="P:proteolysis"/>
    <property type="evidence" value="ECO:0007669"/>
    <property type="project" value="UniProtKB-KW"/>
</dbReference>
<dbReference type="InterPro" id="IPR021109">
    <property type="entry name" value="Peptidase_aspartic_dom_sf"/>
</dbReference>
<sequence length="117" mass="12594">MGLVYIEGTVSGPADKKLDIDFLVDSGATYSLLAEKDWKALGLEPKRSATFTLADGTAMERGISECHLALPQGEGHMPVILGEGDDEPLLGVVTLEILGLVLNPFNRTLQPMRMLLV</sequence>
<dbReference type="PROSITE" id="PS50175">
    <property type="entry name" value="ASP_PROT_RETROV"/>
    <property type="match status" value="1"/>
</dbReference>
<evidence type="ECO:0000259" key="2">
    <source>
        <dbReference type="PROSITE" id="PS50175"/>
    </source>
</evidence>
<gene>
    <name evidence="3" type="ORF">BECKFW1821C_GA0114237_10608</name>
</gene>
<dbReference type="Gene3D" id="2.40.70.10">
    <property type="entry name" value="Acid Proteases"/>
    <property type="match status" value="1"/>
</dbReference>
<dbReference type="InterPro" id="IPR001969">
    <property type="entry name" value="Aspartic_peptidase_AS"/>
</dbReference>
<dbReference type="SUPFAM" id="SSF50630">
    <property type="entry name" value="Acid proteases"/>
    <property type="match status" value="1"/>
</dbReference>
<accession>A0A450TY34</accession>
<reference evidence="3" key="1">
    <citation type="submission" date="2019-02" db="EMBL/GenBank/DDBJ databases">
        <authorList>
            <person name="Gruber-Vodicka R. H."/>
            <person name="Seah K. B. B."/>
        </authorList>
    </citation>
    <scope>NUCLEOTIDE SEQUENCE</scope>
    <source>
        <strain evidence="3">BECK_BZ131</strain>
    </source>
</reference>
<dbReference type="AlphaFoldDB" id="A0A450TY34"/>
<proteinExistence type="predicted"/>